<dbReference type="PROSITE" id="PS00162">
    <property type="entry name" value="ALPHA_CA_1"/>
    <property type="match status" value="1"/>
</dbReference>
<organism evidence="10 11">
    <name type="scientific">Cotesia congregata</name>
    <name type="common">Parasitoid wasp</name>
    <name type="synonym">Apanteles congregatus</name>
    <dbReference type="NCBI Taxonomy" id="51543"/>
    <lineage>
        <taxon>Eukaryota</taxon>
        <taxon>Metazoa</taxon>
        <taxon>Ecdysozoa</taxon>
        <taxon>Arthropoda</taxon>
        <taxon>Hexapoda</taxon>
        <taxon>Insecta</taxon>
        <taxon>Pterygota</taxon>
        <taxon>Neoptera</taxon>
        <taxon>Endopterygota</taxon>
        <taxon>Hymenoptera</taxon>
        <taxon>Apocrita</taxon>
        <taxon>Ichneumonoidea</taxon>
        <taxon>Braconidae</taxon>
        <taxon>Microgastrinae</taxon>
        <taxon>Cotesia</taxon>
    </lineage>
</organism>
<dbReference type="CDD" id="cd00326">
    <property type="entry name" value="alpha_CA"/>
    <property type="match status" value="1"/>
</dbReference>
<keyword evidence="6 8" id="KW-0456">Lyase</keyword>
<evidence type="ECO:0000259" key="9">
    <source>
        <dbReference type="PROSITE" id="PS51144"/>
    </source>
</evidence>
<comment type="catalytic activity">
    <reaction evidence="7 8">
        <text>hydrogencarbonate + H(+) = CO2 + H2O</text>
        <dbReference type="Rhea" id="RHEA:10748"/>
        <dbReference type="ChEBI" id="CHEBI:15377"/>
        <dbReference type="ChEBI" id="CHEBI:15378"/>
        <dbReference type="ChEBI" id="CHEBI:16526"/>
        <dbReference type="ChEBI" id="CHEBI:17544"/>
        <dbReference type="EC" id="4.2.1.1"/>
    </reaction>
</comment>
<dbReference type="PROSITE" id="PS51144">
    <property type="entry name" value="ALPHA_CA_2"/>
    <property type="match status" value="1"/>
</dbReference>
<accession>A0A8J2HH81</accession>
<comment type="similarity">
    <text evidence="2 8">Belongs to the alpha-carbonic anhydrase family.</text>
</comment>
<evidence type="ECO:0000256" key="3">
    <source>
        <dbReference type="ARBA" id="ARBA00012925"/>
    </source>
</evidence>
<feature type="chain" id="PRO_5035342221" description="Carbonic anhydrase" evidence="8">
    <location>
        <begin position="20"/>
        <end position="303"/>
    </location>
</feature>
<comment type="cofactor">
    <cofactor evidence="8">
        <name>Zn(2+)</name>
        <dbReference type="ChEBI" id="CHEBI:29105"/>
    </cofactor>
</comment>
<dbReference type="InterPro" id="IPR036398">
    <property type="entry name" value="CA_dom_sf"/>
</dbReference>
<dbReference type="InterPro" id="IPR001148">
    <property type="entry name" value="CA_dom"/>
</dbReference>
<evidence type="ECO:0000256" key="2">
    <source>
        <dbReference type="ARBA" id="ARBA00010718"/>
    </source>
</evidence>
<comment type="function">
    <text evidence="1 8">Reversible hydration of carbon dioxide.</text>
</comment>
<protein>
    <recommendedName>
        <fullName evidence="3 8">Carbonic anhydrase</fullName>
        <ecNumber evidence="3 8">4.2.1.1</ecNumber>
    </recommendedName>
</protein>
<dbReference type="EMBL" id="CAJNRD030001122">
    <property type="protein sequence ID" value="CAG5100506.1"/>
    <property type="molecule type" value="Genomic_DNA"/>
</dbReference>
<name>A0A8J2HH81_COTCN</name>
<dbReference type="EC" id="4.2.1.1" evidence="3 8"/>
<keyword evidence="4 8" id="KW-0479">Metal-binding</keyword>
<reference evidence="10" key="1">
    <citation type="submission" date="2021-04" db="EMBL/GenBank/DDBJ databases">
        <authorList>
            <person name="Chebbi M.A.C M."/>
        </authorList>
    </citation>
    <scope>NUCLEOTIDE SEQUENCE</scope>
</reference>
<dbReference type="InterPro" id="IPR023561">
    <property type="entry name" value="Carbonic_anhydrase_a-class"/>
</dbReference>
<evidence type="ECO:0000313" key="11">
    <source>
        <dbReference type="Proteomes" id="UP000786811"/>
    </source>
</evidence>
<dbReference type="SUPFAM" id="SSF51069">
    <property type="entry name" value="Carbonic anhydrase"/>
    <property type="match status" value="1"/>
</dbReference>
<dbReference type="PANTHER" id="PTHR18952">
    <property type="entry name" value="CARBONIC ANHYDRASE"/>
    <property type="match status" value="1"/>
</dbReference>
<evidence type="ECO:0000256" key="5">
    <source>
        <dbReference type="ARBA" id="ARBA00022833"/>
    </source>
</evidence>
<evidence type="ECO:0000256" key="7">
    <source>
        <dbReference type="ARBA" id="ARBA00048348"/>
    </source>
</evidence>
<gene>
    <name evidence="10" type="ORF">HICCMSTLAB_LOCUS9588</name>
</gene>
<keyword evidence="5 8" id="KW-0862">Zinc</keyword>
<dbReference type="PANTHER" id="PTHR18952:SF265">
    <property type="entry name" value="CARBONIC ANHYDRASE"/>
    <property type="match status" value="1"/>
</dbReference>
<dbReference type="Pfam" id="PF00194">
    <property type="entry name" value="Carb_anhydrase"/>
    <property type="match status" value="1"/>
</dbReference>
<evidence type="ECO:0000256" key="8">
    <source>
        <dbReference type="RuleBase" id="RU367011"/>
    </source>
</evidence>
<feature type="signal peptide" evidence="8">
    <location>
        <begin position="1"/>
        <end position="19"/>
    </location>
</feature>
<keyword evidence="8" id="KW-0732">Signal</keyword>
<evidence type="ECO:0000313" key="10">
    <source>
        <dbReference type="EMBL" id="CAG5100506.1"/>
    </source>
</evidence>
<dbReference type="SMART" id="SM01057">
    <property type="entry name" value="Carb_anhydrase"/>
    <property type="match status" value="1"/>
</dbReference>
<dbReference type="AlphaFoldDB" id="A0A8J2HH81"/>
<dbReference type="GO" id="GO:0008270">
    <property type="term" value="F:zinc ion binding"/>
    <property type="evidence" value="ECO:0007669"/>
    <property type="project" value="UniProtKB-UniRule"/>
</dbReference>
<dbReference type="InterPro" id="IPR018338">
    <property type="entry name" value="Carbonic_anhydrase_a-class_CS"/>
</dbReference>
<dbReference type="Gene3D" id="3.10.200.10">
    <property type="entry name" value="Alpha carbonic anhydrase"/>
    <property type="match status" value="1"/>
</dbReference>
<keyword evidence="11" id="KW-1185">Reference proteome</keyword>
<sequence>MFLLINIFALLLTQSLTTASELDSKPRQLEFDYKAPDKWKDKFSSCGGSNQSPVNLDFKKFREVVDPQKLQFHHYDNVPKKMIIVNNGHTRKKKLKKIILILYFIILVELRGQWPDNEIPFISGGPLQSQYIFKQLHFHWGINNQEGSEHTIHGKSFPLEMHLVHYKKDYDSFNNALNHTDGISVVAVFFDIQPDGSEGITDVLKNASNLVNPNTEVNLEPFALSNFDGVFTAPKYASYYGSLTTPPCTEAVTWIFPVSVLDVSKYQMKTLRCINFKHEDFHNYRPAQKLNDRIIYLFKQPPD</sequence>
<evidence type="ECO:0000256" key="4">
    <source>
        <dbReference type="ARBA" id="ARBA00022723"/>
    </source>
</evidence>
<comment type="caution">
    <text evidence="10">The sequence shown here is derived from an EMBL/GenBank/DDBJ whole genome shotgun (WGS) entry which is preliminary data.</text>
</comment>
<feature type="domain" description="Alpha-carbonic anhydrase" evidence="9">
    <location>
        <begin position="29"/>
        <end position="299"/>
    </location>
</feature>
<dbReference type="Proteomes" id="UP000786811">
    <property type="component" value="Unassembled WGS sequence"/>
</dbReference>
<proteinExistence type="inferred from homology"/>
<evidence type="ECO:0000256" key="1">
    <source>
        <dbReference type="ARBA" id="ARBA00002904"/>
    </source>
</evidence>
<dbReference type="OrthoDB" id="429145at2759"/>
<evidence type="ECO:0000256" key="6">
    <source>
        <dbReference type="ARBA" id="ARBA00023239"/>
    </source>
</evidence>
<dbReference type="GO" id="GO:0004089">
    <property type="term" value="F:carbonate dehydratase activity"/>
    <property type="evidence" value="ECO:0007669"/>
    <property type="project" value="UniProtKB-UniRule"/>
</dbReference>